<organism evidence="9 10">
    <name type="scientific">Algivirga pacifica</name>
    <dbReference type="NCBI Taxonomy" id="1162670"/>
    <lineage>
        <taxon>Bacteria</taxon>
        <taxon>Pseudomonadati</taxon>
        <taxon>Bacteroidota</taxon>
        <taxon>Cytophagia</taxon>
        <taxon>Cytophagales</taxon>
        <taxon>Flammeovirgaceae</taxon>
        <taxon>Algivirga</taxon>
    </lineage>
</organism>
<keyword evidence="10" id="KW-1185">Reference proteome</keyword>
<feature type="transmembrane region" description="Helical" evidence="7">
    <location>
        <begin position="145"/>
        <end position="166"/>
    </location>
</feature>
<dbReference type="InterPro" id="IPR050925">
    <property type="entry name" value="Rhomboid_protease_S54"/>
</dbReference>
<dbReference type="InterPro" id="IPR022764">
    <property type="entry name" value="Peptidase_S54_rhomboid_dom"/>
</dbReference>
<evidence type="ECO:0000256" key="1">
    <source>
        <dbReference type="ARBA" id="ARBA00004141"/>
    </source>
</evidence>
<reference evidence="10" key="1">
    <citation type="journal article" date="2019" name="Int. J. Syst. Evol. Microbiol.">
        <title>The Global Catalogue of Microorganisms (GCM) 10K type strain sequencing project: providing services to taxonomists for standard genome sequencing and annotation.</title>
        <authorList>
            <consortium name="The Broad Institute Genomics Platform"/>
            <consortium name="The Broad Institute Genome Sequencing Center for Infectious Disease"/>
            <person name="Wu L."/>
            <person name="Ma J."/>
        </authorList>
    </citation>
    <scope>NUCLEOTIDE SEQUENCE [LARGE SCALE GENOMIC DNA]</scope>
    <source>
        <strain evidence="10">JCM 18326</strain>
    </source>
</reference>
<dbReference type="InterPro" id="IPR035952">
    <property type="entry name" value="Rhomboid-like_sf"/>
</dbReference>
<evidence type="ECO:0000259" key="8">
    <source>
        <dbReference type="Pfam" id="PF01694"/>
    </source>
</evidence>
<dbReference type="SUPFAM" id="SSF144091">
    <property type="entry name" value="Rhomboid-like"/>
    <property type="match status" value="1"/>
</dbReference>
<evidence type="ECO:0000313" key="10">
    <source>
        <dbReference type="Proteomes" id="UP001500298"/>
    </source>
</evidence>
<keyword evidence="6 7" id="KW-0472">Membrane</keyword>
<keyword evidence="3 7" id="KW-0812">Transmembrane</keyword>
<evidence type="ECO:0000256" key="7">
    <source>
        <dbReference type="SAM" id="Phobius"/>
    </source>
</evidence>
<protein>
    <submittedName>
        <fullName evidence="9">Rhomboid family intramembrane serine protease</fullName>
    </submittedName>
</protein>
<keyword evidence="9" id="KW-0645">Protease</keyword>
<feature type="transmembrane region" description="Helical" evidence="7">
    <location>
        <begin position="120"/>
        <end position="139"/>
    </location>
</feature>
<comment type="similarity">
    <text evidence="2">Belongs to the peptidase S54 family.</text>
</comment>
<gene>
    <name evidence="9" type="ORF">GCM10023331_14950</name>
</gene>
<sequence length="212" mass="23982">MEISANLLLMGIIAIVSFMAWNKPGLQEKLLMDPYRVQQHKEYTRFVTSGFVHGDMLHLFFNLFTMYFFGNVVEMRFISIMDYNVLLGQGLFVAFFLLGVIISDLPTYAKYKNAPMYRSLGASGGVAALVFASILYAPLRDICLYGILCLPGFILGTLYLIYSYYSDKQGKGRINHSAHLYGALFGIAFILFLEPTVALQFVQQISNWKGLF</sequence>
<keyword evidence="5 7" id="KW-1133">Transmembrane helix</keyword>
<proteinExistence type="inferred from homology"/>
<dbReference type="RefSeq" id="WP_345370582.1">
    <property type="nucleotide sequence ID" value="NZ_BAABJX010000022.1"/>
</dbReference>
<feature type="transmembrane region" description="Helical" evidence="7">
    <location>
        <begin position="43"/>
        <end position="69"/>
    </location>
</feature>
<accession>A0ABP9D610</accession>
<feature type="transmembrane region" description="Helical" evidence="7">
    <location>
        <begin position="178"/>
        <end position="202"/>
    </location>
</feature>
<evidence type="ECO:0000256" key="5">
    <source>
        <dbReference type="ARBA" id="ARBA00022989"/>
    </source>
</evidence>
<comment type="caution">
    <text evidence="9">The sequence shown here is derived from an EMBL/GenBank/DDBJ whole genome shotgun (WGS) entry which is preliminary data.</text>
</comment>
<feature type="domain" description="Peptidase S54 rhomboid" evidence="8">
    <location>
        <begin position="41"/>
        <end position="192"/>
    </location>
</feature>
<dbReference type="Proteomes" id="UP001500298">
    <property type="component" value="Unassembled WGS sequence"/>
</dbReference>
<dbReference type="Pfam" id="PF01694">
    <property type="entry name" value="Rhomboid"/>
    <property type="match status" value="1"/>
</dbReference>
<name>A0ABP9D610_9BACT</name>
<dbReference type="EMBL" id="BAABJX010000022">
    <property type="protein sequence ID" value="GAA4830657.1"/>
    <property type="molecule type" value="Genomic_DNA"/>
</dbReference>
<dbReference type="PANTHER" id="PTHR43731">
    <property type="entry name" value="RHOMBOID PROTEASE"/>
    <property type="match status" value="1"/>
</dbReference>
<evidence type="ECO:0000313" key="9">
    <source>
        <dbReference type="EMBL" id="GAA4830657.1"/>
    </source>
</evidence>
<feature type="transmembrane region" description="Helical" evidence="7">
    <location>
        <begin position="89"/>
        <end position="108"/>
    </location>
</feature>
<dbReference type="Gene3D" id="1.20.1540.10">
    <property type="entry name" value="Rhomboid-like"/>
    <property type="match status" value="1"/>
</dbReference>
<evidence type="ECO:0000256" key="4">
    <source>
        <dbReference type="ARBA" id="ARBA00022801"/>
    </source>
</evidence>
<evidence type="ECO:0000256" key="2">
    <source>
        <dbReference type="ARBA" id="ARBA00009045"/>
    </source>
</evidence>
<dbReference type="GO" id="GO:0008233">
    <property type="term" value="F:peptidase activity"/>
    <property type="evidence" value="ECO:0007669"/>
    <property type="project" value="UniProtKB-KW"/>
</dbReference>
<comment type="subcellular location">
    <subcellularLocation>
        <location evidence="1">Membrane</location>
        <topology evidence="1">Multi-pass membrane protein</topology>
    </subcellularLocation>
</comment>
<keyword evidence="4" id="KW-0378">Hydrolase</keyword>
<evidence type="ECO:0000256" key="6">
    <source>
        <dbReference type="ARBA" id="ARBA00023136"/>
    </source>
</evidence>
<evidence type="ECO:0000256" key="3">
    <source>
        <dbReference type="ARBA" id="ARBA00022692"/>
    </source>
</evidence>
<dbReference type="GO" id="GO:0006508">
    <property type="term" value="P:proteolysis"/>
    <property type="evidence" value="ECO:0007669"/>
    <property type="project" value="UniProtKB-KW"/>
</dbReference>
<dbReference type="PANTHER" id="PTHR43731:SF14">
    <property type="entry name" value="PRESENILIN-ASSOCIATED RHOMBOID-LIKE PROTEIN, MITOCHONDRIAL"/>
    <property type="match status" value="1"/>
</dbReference>
<feature type="transmembrane region" description="Helical" evidence="7">
    <location>
        <begin position="6"/>
        <end position="22"/>
    </location>
</feature>